<dbReference type="AlphaFoldDB" id="A0A0E9MV09"/>
<organism evidence="9 10">
    <name type="scientific">Flavihumibacter petaseus NBRC 106054</name>
    <dbReference type="NCBI Taxonomy" id="1220578"/>
    <lineage>
        <taxon>Bacteria</taxon>
        <taxon>Pseudomonadati</taxon>
        <taxon>Bacteroidota</taxon>
        <taxon>Chitinophagia</taxon>
        <taxon>Chitinophagales</taxon>
        <taxon>Chitinophagaceae</taxon>
        <taxon>Flavihumibacter</taxon>
    </lineage>
</organism>
<dbReference type="PANTHER" id="PTHR43226:SF4">
    <property type="entry name" value="XAA-PRO AMINOPEPTIDASE 3"/>
    <property type="match status" value="1"/>
</dbReference>
<dbReference type="STRING" id="1220578.FPE01S_01_03500"/>
<sequence>MGNEESGMNYRDNTYPFRQDSTFLYYFGLDVAGLAAVIDPESGAEILFGNELTMDQIIWTGPLPSLREMAAAAGITTVEPFDALPGWLKKAGALHTVHYLPPYRELNQMRLAEWFGIPVAQVPDKVSVPLIEAVVRQRAIKEAIEATAIEEAVSISVDMHHAAMKHVKPGMKEHELAAKVLEVAHAAGGRLSYNVICTIEGQVLHNHYYGNTIRNGDLVLLDAGAEQVMHYAGDLTRTFPAGGKFTNQQREVYDVVLNSLERAAGQLHPGKRFIDIHALACEALLQGLKEIGLFMGDPAEGVQEGAHTLFFQCGLGHMMGLDVHDMEDLGEQYVGYSPQLAKRKDFGWKYLRLGRELEAGYVLTVEPGIYIIPELIDRWKAENKLAGMINYPLLEKYRHFTGIRIENNYLITATGSRLFGKPLATTAAEVEAMVQTRY</sequence>
<dbReference type="GO" id="GO:0006508">
    <property type="term" value="P:proteolysis"/>
    <property type="evidence" value="ECO:0007669"/>
    <property type="project" value="TreeGrafter"/>
</dbReference>
<dbReference type="GO" id="GO:0005829">
    <property type="term" value="C:cytosol"/>
    <property type="evidence" value="ECO:0007669"/>
    <property type="project" value="TreeGrafter"/>
</dbReference>
<dbReference type="Gene3D" id="3.90.230.10">
    <property type="entry name" value="Creatinase/methionine aminopeptidase superfamily"/>
    <property type="match status" value="1"/>
</dbReference>
<evidence type="ECO:0000256" key="6">
    <source>
        <dbReference type="ARBA" id="ARBA00022801"/>
    </source>
</evidence>
<comment type="similarity">
    <text evidence="3">Belongs to the peptidase M24B family.</text>
</comment>
<dbReference type="InterPro" id="IPR036005">
    <property type="entry name" value="Creatinase/aminopeptidase-like"/>
</dbReference>
<name>A0A0E9MV09_9BACT</name>
<keyword evidence="9" id="KW-0031">Aminopeptidase</keyword>
<evidence type="ECO:0000313" key="9">
    <source>
        <dbReference type="EMBL" id="GAO41338.1"/>
    </source>
</evidence>
<dbReference type="InterPro" id="IPR000994">
    <property type="entry name" value="Pept_M24"/>
</dbReference>
<evidence type="ECO:0000259" key="8">
    <source>
        <dbReference type="SMART" id="SM01011"/>
    </source>
</evidence>
<dbReference type="Gene3D" id="3.40.350.10">
    <property type="entry name" value="Creatinase/prolidase N-terminal domain"/>
    <property type="match status" value="1"/>
</dbReference>
<protein>
    <recommendedName>
        <fullName evidence="4">Xaa-Pro aminopeptidase</fullName>
        <ecNumber evidence="4">3.4.11.9</ecNumber>
    </recommendedName>
</protein>
<dbReference type="SMART" id="SM01011">
    <property type="entry name" value="AMP_N"/>
    <property type="match status" value="1"/>
</dbReference>
<gene>
    <name evidence="9" type="ORF">FPE01S_01_03500</name>
</gene>
<comment type="catalytic activity">
    <reaction evidence="1">
        <text>Release of any N-terminal amino acid, including proline, that is linked to proline, even from a dipeptide or tripeptide.</text>
        <dbReference type="EC" id="3.4.11.9"/>
    </reaction>
</comment>
<dbReference type="GO" id="GO:0030145">
    <property type="term" value="F:manganese ion binding"/>
    <property type="evidence" value="ECO:0007669"/>
    <property type="project" value="InterPro"/>
</dbReference>
<accession>A0A0E9MV09</accession>
<dbReference type="SUPFAM" id="SSF53092">
    <property type="entry name" value="Creatinase/prolidase N-terminal domain"/>
    <property type="match status" value="1"/>
</dbReference>
<evidence type="ECO:0000256" key="7">
    <source>
        <dbReference type="ARBA" id="ARBA00023211"/>
    </source>
</evidence>
<evidence type="ECO:0000256" key="1">
    <source>
        <dbReference type="ARBA" id="ARBA00001424"/>
    </source>
</evidence>
<feature type="domain" description="Aminopeptidase P N-terminal" evidence="8">
    <location>
        <begin position="1"/>
        <end position="107"/>
    </location>
</feature>
<evidence type="ECO:0000256" key="5">
    <source>
        <dbReference type="ARBA" id="ARBA00022723"/>
    </source>
</evidence>
<comment type="cofactor">
    <cofactor evidence="2">
        <name>Mn(2+)</name>
        <dbReference type="ChEBI" id="CHEBI:29035"/>
    </cofactor>
</comment>
<dbReference type="Proteomes" id="UP000033121">
    <property type="component" value="Unassembled WGS sequence"/>
</dbReference>
<dbReference type="InterPro" id="IPR007865">
    <property type="entry name" value="Aminopep_P_N"/>
</dbReference>
<proteinExistence type="inferred from homology"/>
<dbReference type="PANTHER" id="PTHR43226">
    <property type="entry name" value="XAA-PRO AMINOPEPTIDASE 3"/>
    <property type="match status" value="1"/>
</dbReference>
<evidence type="ECO:0000256" key="2">
    <source>
        <dbReference type="ARBA" id="ARBA00001936"/>
    </source>
</evidence>
<dbReference type="InterPro" id="IPR052433">
    <property type="entry name" value="X-Pro_dipept-like"/>
</dbReference>
<dbReference type="GO" id="GO:0070006">
    <property type="term" value="F:metalloaminopeptidase activity"/>
    <property type="evidence" value="ECO:0007669"/>
    <property type="project" value="InterPro"/>
</dbReference>
<reference evidence="9 10" key="1">
    <citation type="submission" date="2015-04" db="EMBL/GenBank/DDBJ databases">
        <title>Whole genome shotgun sequence of Flavihumibacter petaseus NBRC 106054.</title>
        <authorList>
            <person name="Miyazawa S."/>
            <person name="Hosoyama A."/>
            <person name="Hashimoto M."/>
            <person name="Noguchi M."/>
            <person name="Tsuchikane K."/>
            <person name="Ohji S."/>
            <person name="Yamazoe A."/>
            <person name="Ichikawa N."/>
            <person name="Kimura A."/>
            <person name="Fujita N."/>
        </authorList>
    </citation>
    <scope>NUCLEOTIDE SEQUENCE [LARGE SCALE GENOMIC DNA]</scope>
    <source>
        <strain evidence="9 10">NBRC 106054</strain>
    </source>
</reference>
<dbReference type="EMBL" id="BBWV01000001">
    <property type="protein sequence ID" value="GAO41338.1"/>
    <property type="molecule type" value="Genomic_DNA"/>
</dbReference>
<keyword evidence="9" id="KW-0645">Protease</keyword>
<dbReference type="SUPFAM" id="SSF55920">
    <property type="entry name" value="Creatinase/aminopeptidase"/>
    <property type="match status" value="1"/>
</dbReference>
<dbReference type="Pfam" id="PF05195">
    <property type="entry name" value="AMP_N"/>
    <property type="match status" value="1"/>
</dbReference>
<keyword evidence="10" id="KW-1185">Reference proteome</keyword>
<evidence type="ECO:0000256" key="3">
    <source>
        <dbReference type="ARBA" id="ARBA00008766"/>
    </source>
</evidence>
<dbReference type="Pfam" id="PF00557">
    <property type="entry name" value="Peptidase_M24"/>
    <property type="match status" value="1"/>
</dbReference>
<evidence type="ECO:0000256" key="4">
    <source>
        <dbReference type="ARBA" id="ARBA00012574"/>
    </source>
</evidence>
<dbReference type="InterPro" id="IPR029149">
    <property type="entry name" value="Creatin/AminoP/Spt16_N"/>
</dbReference>
<keyword evidence="7" id="KW-0464">Manganese</keyword>
<dbReference type="EC" id="3.4.11.9" evidence="4"/>
<comment type="caution">
    <text evidence="9">The sequence shown here is derived from an EMBL/GenBank/DDBJ whole genome shotgun (WGS) entry which is preliminary data.</text>
</comment>
<evidence type="ECO:0000313" key="10">
    <source>
        <dbReference type="Proteomes" id="UP000033121"/>
    </source>
</evidence>
<keyword evidence="5" id="KW-0479">Metal-binding</keyword>
<dbReference type="CDD" id="cd01087">
    <property type="entry name" value="Prolidase"/>
    <property type="match status" value="1"/>
</dbReference>
<keyword evidence="6" id="KW-0378">Hydrolase</keyword>